<proteinExistence type="predicted"/>
<feature type="compositionally biased region" description="Basic and acidic residues" evidence="1">
    <location>
        <begin position="89"/>
        <end position="103"/>
    </location>
</feature>
<protein>
    <submittedName>
        <fullName evidence="2">Uncharacterized protein</fullName>
    </submittedName>
</protein>
<reference evidence="2" key="1">
    <citation type="submission" date="2017-12" db="EMBL/GenBank/DDBJ databases">
        <title>Gene loss provides genomic basis for host adaptation in cereal stripe rust fungi.</title>
        <authorList>
            <person name="Xia C."/>
        </authorList>
    </citation>
    <scope>NUCLEOTIDE SEQUENCE [LARGE SCALE GENOMIC DNA]</scope>
    <source>
        <strain evidence="2">93-210</strain>
    </source>
</reference>
<keyword evidence="3" id="KW-1185">Reference proteome</keyword>
<sequence>LRQDKASAKTDKHHMQIDKFRMASELDSSDDQDNSSSKVKQTISARNSRQSAGSDEEYSDPADPTSHLDSTGSTCKHSDSADSDQEDSETPHSDDFFAHITKSDDDEDSSLSQEVSRTHGLG</sequence>
<feature type="compositionally biased region" description="Basic and acidic residues" evidence="1">
    <location>
        <begin position="1"/>
        <end position="24"/>
    </location>
</feature>
<dbReference type="VEuPathDB" id="FungiDB:PSTT_01053"/>
<evidence type="ECO:0000256" key="1">
    <source>
        <dbReference type="SAM" id="MobiDB-lite"/>
    </source>
</evidence>
<gene>
    <name evidence="2" type="ORF">PSTT_01053</name>
</gene>
<accession>A0A2S4W4V8</accession>
<feature type="compositionally biased region" description="Polar residues" evidence="1">
    <location>
        <begin position="38"/>
        <end position="53"/>
    </location>
</feature>
<evidence type="ECO:0000313" key="3">
    <source>
        <dbReference type="Proteomes" id="UP000239156"/>
    </source>
</evidence>
<dbReference type="AlphaFoldDB" id="A0A2S4W4V8"/>
<evidence type="ECO:0000313" key="2">
    <source>
        <dbReference type="EMBL" id="POW16798.1"/>
    </source>
</evidence>
<dbReference type="EMBL" id="PKSL01000005">
    <property type="protein sequence ID" value="POW16798.1"/>
    <property type="molecule type" value="Genomic_DNA"/>
</dbReference>
<comment type="caution">
    <text evidence="2">The sequence shown here is derived from an EMBL/GenBank/DDBJ whole genome shotgun (WGS) entry which is preliminary data.</text>
</comment>
<name>A0A2S4W4V8_9BASI</name>
<organism evidence="2 3">
    <name type="scientific">Puccinia striiformis</name>
    <dbReference type="NCBI Taxonomy" id="27350"/>
    <lineage>
        <taxon>Eukaryota</taxon>
        <taxon>Fungi</taxon>
        <taxon>Dikarya</taxon>
        <taxon>Basidiomycota</taxon>
        <taxon>Pucciniomycotina</taxon>
        <taxon>Pucciniomycetes</taxon>
        <taxon>Pucciniales</taxon>
        <taxon>Pucciniaceae</taxon>
        <taxon>Puccinia</taxon>
    </lineage>
</organism>
<feature type="region of interest" description="Disordered" evidence="1">
    <location>
        <begin position="1"/>
        <end position="122"/>
    </location>
</feature>
<feature type="non-terminal residue" evidence="2">
    <location>
        <position position="1"/>
    </location>
</feature>
<dbReference type="Proteomes" id="UP000239156">
    <property type="component" value="Unassembled WGS sequence"/>
</dbReference>
<dbReference type="VEuPathDB" id="FungiDB:PSHT_02733"/>